<reference evidence="11" key="1">
    <citation type="journal article" date="2015" name="PeerJ">
        <title>First genomic representation of candidate bacterial phylum KSB3 points to enhanced environmental sensing as a trigger of wastewater bulking.</title>
        <authorList>
            <person name="Sekiguchi Y."/>
            <person name="Ohashi A."/>
            <person name="Parks D.H."/>
            <person name="Yamauchi T."/>
            <person name="Tyson G.W."/>
            <person name="Hugenholtz P."/>
        </authorList>
    </citation>
    <scope>NUCLEOTIDE SEQUENCE [LARGE SCALE GENOMIC DNA]</scope>
</reference>
<name>A0A0S6WA14_VECG1</name>
<evidence type="ECO:0000256" key="8">
    <source>
        <dbReference type="ARBA" id="ARBA00023136"/>
    </source>
</evidence>
<dbReference type="Pfam" id="PF02653">
    <property type="entry name" value="BPD_transp_2"/>
    <property type="match status" value="1"/>
</dbReference>
<evidence type="ECO:0000256" key="9">
    <source>
        <dbReference type="ARBA" id="ARBA00037998"/>
    </source>
</evidence>
<proteinExistence type="inferred from homology"/>
<dbReference type="GO" id="GO:0005886">
    <property type="term" value="C:plasma membrane"/>
    <property type="evidence" value="ECO:0007669"/>
    <property type="project" value="UniProtKB-SubCell"/>
</dbReference>
<dbReference type="PANTHER" id="PTHR11795:SF371">
    <property type="entry name" value="HIGH-AFFINITY BRANCHED-CHAIN AMINO ACID TRANSPORT SYSTEM PERMEASE PROTEIN LIVH"/>
    <property type="match status" value="1"/>
</dbReference>
<dbReference type="GO" id="GO:0005304">
    <property type="term" value="F:L-valine transmembrane transporter activity"/>
    <property type="evidence" value="ECO:0007669"/>
    <property type="project" value="TreeGrafter"/>
</dbReference>
<keyword evidence="3" id="KW-1003">Cell membrane</keyword>
<dbReference type="GO" id="GO:0042941">
    <property type="term" value="P:D-alanine transmembrane transport"/>
    <property type="evidence" value="ECO:0007669"/>
    <property type="project" value="TreeGrafter"/>
</dbReference>
<feature type="transmembrane region" description="Helical" evidence="10">
    <location>
        <begin position="135"/>
        <end position="157"/>
    </location>
</feature>
<sequence length="287" mass="30666">MLLQQLLNGLAQGSTYALVAVGFALIFGTLRLVTFAHGEVFMLGAFTAYTMMRVLHTNMFAAFAAAFVISALLGIVIEFVGFRLLRDAPHTSSLLVTIGFSIILLNAAQLLWGAETKSFPLSADFGQIRILGLNMSIMQFVVYFMTIGLIIGLQLMLNYTKLGRTIRATAQDHEAAFVLGVDINKIYSLTFALGSSLGGLAGVLVGIYYNAVYPTMGAMMGLKAFSACILGGLTSIPGAVVAGIFLGEVENLSVAYLASGFRHVFSFAILIVMLLFRPSGLFGKKAS</sequence>
<dbReference type="InterPro" id="IPR001851">
    <property type="entry name" value="ABC_transp_permease"/>
</dbReference>
<evidence type="ECO:0000256" key="2">
    <source>
        <dbReference type="ARBA" id="ARBA00022448"/>
    </source>
</evidence>
<feature type="transmembrane region" description="Helical" evidence="10">
    <location>
        <begin position="186"/>
        <end position="212"/>
    </location>
</feature>
<evidence type="ECO:0000256" key="10">
    <source>
        <dbReference type="SAM" id="Phobius"/>
    </source>
</evidence>
<keyword evidence="4" id="KW-0997">Cell inner membrane</keyword>
<evidence type="ECO:0000313" key="11">
    <source>
        <dbReference type="EMBL" id="GAK55324.1"/>
    </source>
</evidence>
<feature type="transmembrane region" description="Helical" evidence="10">
    <location>
        <begin position="253"/>
        <end position="276"/>
    </location>
</feature>
<comment type="similarity">
    <text evidence="9">Belongs to the binding-protein-dependent transport system permease family. LivHM subfamily.</text>
</comment>
<dbReference type="AlphaFoldDB" id="A0A0S6WA14"/>
<evidence type="ECO:0000313" key="12">
    <source>
        <dbReference type="Proteomes" id="UP000030661"/>
    </source>
</evidence>
<protein>
    <submittedName>
        <fullName evidence="11">Inner-membrane translocator</fullName>
    </submittedName>
</protein>
<dbReference type="Proteomes" id="UP000030661">
    <property type="component" value="Unassembled WGS sequence"/>
</dbReference>
<dbReference type="GO" id="GO:0015808">
    <property type="term" value="P:L-alanine transport"/>
    <property type="evidence" value="ECO:0007669"/>
    <property type="project" value="TreeGrafter"/>
</dbReference>
<accession>A0A0S6WA14</accession>
<keyword evidence="12" id="KW-1185">Reference proteome</keyword>
<evidence type="ECO:0000256" key="5">
    <source>
        <dbReference type="ARBA" id="ARBA00022692"/>
    </source>
</evidence>
<dbReference type="InterPro" id="IPR052157">
    <property type="entry name" value="BCAA_transport_permease"/>
</dbReference>
<dbReference type="GO" id="GO:0015192">
    <property type="term" value="F:L-phenylalanine transmembrane transporter activity"/>
    <property type="evidence" value="ECO:0007669"/>
    <property type="project" value="TreeGrafter"/>
</dbReference>
<dbReference type="EMBL" id="DF820463">
    <property type="protein sequence ID" value="GAK55324.1"/>
    <property type="molecule type" value="Genomic_DNA"/>
</dbReference>
<keyword evidence="7 10" id="KW-1133">Transmembrane helix</keyword>
<keyword evidence="6" id="KW-0029">Amino-acid transport</keyword>
<evidence type="ECO:0000256" key="1">
    <source>
        <dbReference type="ARBA" id="ARBA00004651"/>
    </source>
</evidence>
<keyword evidence="5 10" id="KW-0812">Transmembrane</keyword>
<dbReference type="eggNOG" id="COG0559">
    <property type="taxonomic scope" value="Bacteria"/>
</dbReference>
<organism evidence="11">
    <name type="scientific">Vecturithrix granuli</name>
    <dbReference type="NCBI Taxonomy" id="1499967"/>
    <lineage>
        <taxon>Bacteria</taxon>
        <taxon>Candidatus Moduliflexota</taxon>
        <taxon>Candidatus Vecturitrichia</taxon>
        <taxon>Candidatus Vecturitrichales</taxon>
        <taxon>Candidatus Vecturitrichaceae</taxon>
        <taxon>Candidatus Vecturithrix</taxon>
    </lineage>
</organism>
<evidence type="ECO:0000256" key="4">
    <source>
        <dbReference type="ARBA" id="ARBA00022519"/>
    </source>
</evidence>
<feature type="transmembrane region" description="Helical" evidence="10">
    <location>
        <begin position="16"/>
        <end position="38"/>
    </location>
</feature>
<evidence type="ECO:0000256" key="6">
    <source>
        <dbReference type="ARBA" id="ARBA00022970"/>
    </source>
</evidence>
<dbReference type="GO" id="GO:0015188">
    <property type="term" value="F:L-isoleucine transmembrane transporter activity"/>
    <property type="evidence" value="ECO:0007669"/>
    <property type="project" value="TreeGrafter"/>
</dbReference>
<dbReference type="HOGENOM" id="CLU_039929_3_0_0"/>
<dbReference type="CDD" id="cd06582">
    <property type="entry name" value="TM_PBP1_LivH_like"/>
    <property type="match status" value="1"/>
</dbReference>
<evidence type="ECO:0000256" key="3">
    <source>
        <dbReference type="ARBA" id="ARBA00022475"/>
    </source>
</evidence>
<gene>
    <name evidence="11" type="ORF">U27_02156</name>
</gene>
<comment type="subcellular location">
    <subcellularLocation>
        <location evidence="1">Cell membrane</location>
        <topology evidence="1">Multi-pass membrane protein</topology>
    </subcellularLocation>
</comment>
<dbReference type="GO" id="GO:0015190">
    <property type="term" value="F:L-leucine transmembrane transporter activity"/>
    <property type="evidence" value="ECO:0007669"/>
    <property type="project" value="TreeGrafter"/>
</dbReference>
<dbReference type="PANTHER" id="PTHR11795">
    <property type="entry name" value="BRANCHED-CHAIN AMINO ACID TRANSPORT SYSTEM PERMEASE PROTEIN LIVH"/>
    <property type="match status" value="1"/>
</dbReference>
<keyword evidence="2" id="KW-0813">Transport</keyword>
<keyword evidence="8 10" id="KW-0472">Membrane</keyword>
<feature type="transmembrane region" description="Helical" evidence="10">
    <location>
        <begin position="94"/>
        <end position="114"/>
    </location>
</feature>
<evidence type="ECO:0000256" key="7">
    <source>
        <dbReference type="ARBA" id="ARBA00022989"/>
    </source>
</evidence>
<feature type="transmembrane region" description="Helical" evidence="10">
    <location>
        <begin position="59"/>
        <end position="82"/>
    </location>
</feature>
<feature type="transmembrane region" description="Helical" evidence="10">
    <location>
        <begin position="224"/>
        <end position="247"/>
    </location>
</feature>
<dbReference type="STRING" id="1499967.U27_02156"/>
<dbReference type="GO" id="GO:1903806">
    <property type="term" value="P:L-isoleucine import across plasma membrane"/>
    <property type="evidence" value="ECO:0007669"/>
    <property type="project" value="TreeGrafter"/>
</dbReference>